<sequence>MENNKFNYYNWANNKWGKKWQISQETKQRLLTLLGKIHYVPLWKPVDITIDLDTQQLIIPKNLAFLAQKYQLPQTTYYLFKYNNINNIMLECNYIISNYSKIIEAKIDQNFVSLKWTLSYGAYFFKEITNYILAQDTILETYRETKNRKQRLLFRFQNQRAFKKSKWKEE</sequence>
<dbReference type="OrthoDB" id="388883at2"/>
<protein>
    <submittedName>
        <fullName evidence="1">Uncharacterized protein</fullName>
    </submittedName>
</protein>
<dbReference type="EMBL" id="CP010899">
    <property type="protein sequence ID" value="ALA97840.1"/>
    <property type="molecule type" value="Genomic_DNA"/>
</dbReference>
<evidence type="ECO:0000313" key="1">
    <source>
        <dbReference type="EMBL" id="ALA97840.1"/>
    </source>
</evidence>
<dbReference type="AlphaFoldDB" id="A0A0K2JGY0"/>
<name>A0A0K2JGY0_SPIKU</name>
<gene>
    <name evidence="1" type="ORF">SKUN_00953</name>
</gene>
<dbReference type="PATRIC" id="fig|273035.7.peg.1172"/>
<accession>A0A0K2JGY0</accession>
<keyword evidence="2" id="KW-1185">Reference proteome</keyword>
<evidence type="ECO:0000313" key="2">
    <source>
        <dbReference type="Proteomes" id="UP000062963"/>
    </source>
</evidence>
<dbReference type="STRING" id="273035.SKUN_00953"/>
<dbReference type="RefSeq" id="WP_053391017.1">
    <property type="nucleotide sequence ID" value="NZ_CP010899.1"/>
</dbReference>
<reference evidence="1 2" key="1">
    <citation type="journal article" date="2015" name="Genome Announc.">
        <title>Complete Genome Sequence of Spiroplasma kunkelii Strain CR2-3x, Causal Agent of Corn Stunt Disease in Zea mays L.</title>
        <authorList>
            <person name="Davis R.E."/>
            <person name="Shao J."/>
            <person name="Dally E.L."/>
            <person name="Zhao Y."/>
            <person name="Gasparich G.E."/>
            <person name="Gaynor B.J."/>
            <person name="Athey J.C."/>
            <person name="Harrison N.A."/>
            <person name="Donofrio N."/>
        </authorList>
    </citation>
    <scope>NUCLEOTIDE SEQUENCE [LARGE SCALE GENOMIC DNA]</scope>
    <source>
        <strain evidence="1 2">CR2-3x</strain>
    </source>
</reference>
<dbReference type="KEGG" id="skn:SKUN_00953"/>
<dbReference type="Proteomes" id="UP000062963">
    <property type="component" value="Chromosome"/>
</dbReference>
<organism evidence="1 2">
    <name type="scientific">Spiroplasma kunkelii CR2-3x</name>
    <dbReference type="NCBI Taxonomy" id="273035"/>
    <lineage>
        <taxon>Bacteria</taxon>
        <taxon>Bacillati</taxon>
        <taxon>Mycoplasmatota</taxon>
        <taxon>Mollicutes</taxon>
        <taxon>Entomoplasmatales</taxon>
        <taxon>Spiroplasmataceae</taxon>
        <taxon>Spiroplasma</taxon>
    </lineage>
</organism>
<proteinExistence type="predicted"/>